<evidence type="ECO:0000256" key="2">
    <source>
        <dbReference type="RuleBase" id="RU004447"/>
    </source>
</evidence>
<accession>A0A538SX23</accession>
<dbReference type="PANTHER" id="PTHR11851:SF49">
    <property type="entry name" value="MITOCHONDRIAL-PROCESSING PEPTIDASE SUBUNIT ALPHA"/>
    <property type="match status" value="1"/>
</dbReference>
<evidence type="ECO:0000259" key="3">
    <source>
        <dbReference type="Pfam" id="PF00675"/>
    </source>
</evidence>
<dbReference type="PROSITE" id="PS00143">
    <property type="entry name" value="INSULINASE"/>
    <property type="match status" value="1"/>
</dbReference>
<dbReference type="GO" id="GO:0004222">
    <property type="term" value="F:metalloendopeptidase activity"/>
    <property type="evidence" value="ECO:0007669"/>
    <property type="project" value="InterPro"/>
</dbReference>
<gene>
    <name evidence="5" type="ORF">E6K74_01630</name>
    <name evidence="6" type="ORF">E6K77_10420</name>
</gene>
<dbReference type="GO" id="GO:0046872">
    <property type="term" value="F:metal ion binding"/>
    <property type="evidence" value="ECO:0007669"/>
    <property type="project" value="InterPro"/>
</dbReference>
<dbReference type="EMBL" id="VBOX01000103">
    <property type="protein sequence ID" value="TMQ61381.1"/>
    <property type="molecule type" value="Genomic_DNA"/>
</dbReference>
<dbReference type="Proteomes" id="UP000319829">
    <property type="component" value="Unassembled WGS sequence"/>
</dbReference>
<dbReference type="InterPro" id="IPR011765">
    <property type="entry name" value="Pept_M16_N"/>
</dbReference>
<evidence type="ECO:0000259" key="4">
    <source>
        <dbReference type="Pfam" id="PF05193"/>
    </source>
</evidence>
<name>A0A538SX23_UNCEI</name>
<dbReference type="Pfam" id="PF05193">
    <property type="entry name" value="Peptidase_M16_C"/>
    <property type="match status" value="1"/>
</dbReference>
<dbReference type="AlphaFoldDB" id="A0A538SX23"/>
<dbReference type="Pfam" id="PF00675">
    <property type="entry name" value="Peptidase_M16"/>
    <property type="match status" value="1"/>
</dbReference>
<dbReference type="GO" id="GO:0006508">
    <property type="term" value="P:proteolysis"/>
    <property type="evidence" value="ECO:0007669"/>
    <property type="project" value="InterPro"/>
</dbReference>
<comment type="caution">
    <text evidence="5">The sequence shown here is derived from an EMBL/GenBank/DDBJ whole genome shotgun (WGS) entry which is preliminary data.</text>
</comment>
<evidence type="ECO:0000313" key="5">
    <source>
        <dbReference type="EMBL" id="TMQ55950.1"/>
    </source>
</evidence>
<comment type="similarity">
    <text evidence="1 2">Belongs to the peptidase M16 family.</text>
</comment>
<evidence type="ECO:0000313" key="7">
    <source>
        <dbReference type="Proteomes" id="UP000317366"/>
    </source>
</evidence>
<protein>
    <submittedName>
        <fullName evidence="5">Insulinase family protein</fullName>
    </submittedName>
</protein>
<reference evidence="7 8" key="1">
    <citation type="journal article" date="2019" name="Nat. Microbiol.">
        <title>Mediterranean grassland soil C-N compound turnover is dependent on rainfall and depth, and is mediated by genomically divergent microorganisms.</title>
        <authorList>
            <person name="Diamond S."/>
            <person name="Andeer P.F."/>
            <person name="Li Z."/>
            <person name="Crits-Christoph A."/>
            <person name="Burstein D."/>
            <person name="Anantharaman K."/>
            <person name="Lane K.R."/>
            <person name="Thomas B.C."/>
            <person name="Pan C."/>
            <person name="Northen T.R."/>
            <person name="Banfield J.F."/>
        </authorList>
    </citation>
    <scope>NUCLEOTIDE SEQUENCE [LARGE SCALE GENOMIC DNA]</scope>
    <source>
        <strain evidence="5">WS_4</strain>
        <strain evidence="6">WS_7</strain>
    </source>
</reference>
<dbReference type="PANTHER" id="PTHR11851">
    <property type="entry name" value="METALLOPROTEASE"/>
    <property type="match status" value="1"/>
</dbReference>
<dbReference type="Gene3D" id="3.30.830.10">
    <property type="entry name" value="Metalloenzyme, LuxS/M16 peptidase-like"/>
    <property type="match status" value="2"/>
</dbReference>
<organism evidence="5 8">
    <name type="scientific">Eiseniibacteriota bacterium</name>
    <dbReference type="NCBI Taxonomy" id="2212470"/>
    <lineage>
        <taxon>Bacteria</taxon>
        <taxon>Candidatus Eiseniibacteriota</taxon>
    </lineage>
</organism>
<evidence type="ECO:0000313" key="8">
    <source>
        <dbReference type="Proteomes" id="UP000319829"/>
    </source>
</evidence>
<dbReference type="InterPro" id="IPR007863">
    <property type="entry name" value="Peptidase_M16_C"/>
</dbReference>
<dbReference type="EMBL" id="VBOU01000010">
    <property type="protein sequence ID" value="TMQ55950.1"/>
    <property type="molecule type" value="Genomic_DNA"/>
</dbReference>
<evidence type="ECO:0000256" key="1">
    <source>
        <dbReference type="ARBA" id="ARBA00007261"/>
    </source>
</evidence>
<feature type="domain" description="Peptidase M16 N-terminal" evidence="3">
    <location>
        <begin position="18"/>
        <end position="164"/>
    </location>
</feature>
<sequence length="427" mass="47352">MDEDDRFRRVVLPSGLTVIGEHVASVRSVSIGVWVKVGARFESTAESGMSHFLEHMVFKGTLTRDAYQLALSLESVGGHLDAFTGREVTCFDARALDEHLDLAVEVLADLVLNPRLDPDDVEKEKKVILDEIHTYEDTPDERIHDLFADVVWSGHPLGNRILGTRESVQAFTREDVAHYHARRYCASNLLIAIAGSFDWDRLLGQVSSRFGSAPAGLPPDPKSVQPNGRDVVHHVKDLAQQYLCIGARGLPSQHPDRHALIVLSTLLGGGMSSRLFQRVREQEGLAYSVYTYADFYRDAGIFCAGMNVQPQHGRRALALTLEEFERVIREGVPENELRSTKAQLKGNLLLGLESTSNRMNRIARNELYEGRFVPVDELVRRVDSVRSEDVRRIASELISRDRLSLVALGPSAGSAFESGDLMVGTAA</sequence>
<dbReference type="Proteomes" id="UP000317366">
    <property type="component" value="Unassembled WGS sequence"/>
</dbReference>
<dbReference type="InterPro" id="IPR011249">
    <property type="entry name" value="Metalloenz_LuxS/M16"/>
</dbReference>
<evidence type="ECO:0000313" key="6">
    <source>
        <dbReference type="EMBL" id="TMQ61381.1"/>
    </source>
</evidence>
<feature type="domain" description="Peptidase M16 C-terminal" evidence="4">
    <location>
        <begin position="171"/>
        <end position="344"/>
    </location>
</feature>
<dbReference type="InterPro" id="IPR050361">
    <property type="entry name" value="MPP/UQCRC_Complex"/>
</dbReference>
<dbReference type="SUPFAM" id="SSF63411">
    <property type="entry name" value="LuxS/MPP-like metallohydrolase"/>
    <property type="match status" value="2"/>
</dbReference>
<proteinExistence type="inferred from homology"/>
<dbReference type="InterPro" id="IPR001431">
    <property type="entry name" value="Pept_M16_Zn_BS"/>
</dbReference>